<organism evidence="4 5">
    <name type="scientific">Dermatophagoides pteronyssinus</name>
    <name type="common">European house dust mite</name>
    <dbReference type="NCBI Taxonomy" id="6956"/>
    <lineage>
        <taxon>Eukaryota</taxon>
        <taxon>Metazoa</taxon>
        <taxon>Ecdysozoa</taxon>
        <taxon>Arthropoda</taxon>
        <taxon>Chelicerata</taxon>
        <taxon>Arachnida</taxon>
        <taxon>Acari</taxon>
        <taxon>Acariformes</taxon>
        <taxon>Sarcoptiformes</taxon>
        <taxon>Astigmata</taxon>
        <taxon>Psoroptidia</taxon>
        <taxon>Analgoidea</taxon>
        <taxon>Pyroglyphidae</taxon>
        <taxon>Dermatophagoidinae</taxon>
        <taxon>Dermatophagoides</taxon>
    </lineage>
</organism>
<dbReference type="Pfam" id="PF01391">
    <property type="entry name" value="Collagen"/>
    <property type="match status" value="1"/>
</dbReference>
<reference evidence="4 5" key="1">
    <citation type="journal article" date="2018" name="J. Allergy Clin. Immunol.">
        <title>High-quality assembly of Dermatophagoides pteronyssinus genome and transcriptome reveals a wide range of novel allergens.</title>
        <authorList>
            <person name="Liu X.Y."/>
            <person name="Yang K.Y."/>
            <person name="Wang M.Q."/>
            <person name="Kwok J.S."/>
            <person name="Zeng X."/>
            <person name="Yang Z."/>
            <person name="Xiao X.J."/>
            <person name="Lau C.P."/>
            <person name="Li Y."/>
            <person name="Huang Z.M."/>
            <person name="Ba J.G."/>
            <person name="Yim A.K."/>
            <person name="Ouyang C.Y."/>
            <person name="Ngai S.M."/>
            <person name="Chan T.F."/>
            <person name="Leung E.L."/>
            <person name="Liu L."/>
            <person name="Liu Z.G."/>
            <person name="Tsui S.K."/>
        </authorList>
    </citation>
    <scope>NUCLEOTIDE SEQUENCE [LARGE SCALE GENOMIC DNA]</scope>
    <source>
        <strain evidence="4">Derp</strain>
    </source>
</reference>
<dbReference type="Gene3D" id="2.60.120.200">
    <property type="match status" value="1"/>
</dbReference>
<dbReference type="SUPFAM" id="SSF49899">
    <property type="entry name" value="Concanavalin A-like lectins/glucanases"/>
    <property type="match status" value="1"/>
</dbReference>
<evidence type="ECO:0000256" key="1">
    <source>
        <dbReference type="ARBA" id="ARBA00022737"/>
    </source>
</evidence>
<comment type="caution">
    <text evidence="4">The sequence shown here is derived from an EMBL/GenBank/DDBJ whole genome shotgun (WGS) entry which is preliminary data.</text>
</comment>
<dbReference type="InterPro" id="IPR048287">
    <property type="entry name" value="TSPN-like_N"/>
</dbReference>
<evidence type="ECO:0000313" key="4">
    <source>
        <dbReference type="EMBL" id="KAH9417477.1"/>
    </source>
</evidence>
<name>A0ABQ8J4Q8_DERPT</name>
<keyword evidence="1" id="KW-0677">Repeat</keyword>
<evidence type="ECO:0000256" key="2">
    <source>
        <dbReference type="SAM" id="MobiDB-lite"/>
    </source>
</evidence>
<dbReference type="InterPro" id="IPR013320">
    <property type="entry name" value="ConA-like_dom_sf"/>
</dbReference>
<feature type="domain" description="Thrombospondin-like N-terminal" evidence="3">
    <location>
        <begin position="30"/>
        <end position="210"/>
    </location>
</feature>
<dbReference type="SMART" id="SM00210">
    <property type="entry name" value="TSPN"/>
    <property type="match status" value="1"/>
</dbReference>
<sequence>MIGRSSIIDATWTEYDGLRCNDNLSSSTASGKTNKYVDFLKHFENGLKIIRGSDLIRNAFRLSRNSYLSMTTSDIFPEGLPEQFSFSCTFRDYHQQQAKQSSSPSWNLLNIDDFMGNSLFSLKINTNENQIDIDFPETSIRFDSIKFQPNDWNKLDLSFNQSNITVFINCQKHDSKFIDSLPELDIDGDITLCNAIESLDIQSMSLDCDATRPQREKCDEIIRTLPKFEYKTVEIVKECCEQPKLDRQELKLLIFDVLNDNLNYFAEYFRGKPGKPGNPSIGLPGPIGPKGEPGRIGSTGLPGQSGRPGEKGERGEKGDKGSKGDSGFPGQKGDIGPPGPRGINGATIIGPKGDKGNPGGNLIPARPQRPPGLLCNQVGCDGLTKFMLSSPKQHHLIKGPSRKMIF</sequence>
<feature type="region of interest" description="Disordered" evidence="2">
    <location>
        <begin position="273"/>
        <end position="370"/>
    </location>
</feature>
<proteinExistence type="predicted"/>
<protein>
    <recommendedName>
        <fullName evidence="3">Thrombospondin-like N-terminal domain-containing protein</fullName>
    </recommendedName>
</protein>
<dbReference type="PANTHER" id="PTHR24637">
    <property type="entry name" value="COLLAGEN"/>
    <property type="match status" value="1"/>
</dbReference>
<dbReference type="PANTHER" id="PTHR24637:SF421">
    <property type="entry name" value="CUTICLE COLLAGEN DPY-2"/>
    <property type="match status" value="1"/>
</dbReference>
<evidence type="ECO:0000313" key="5">
    <source>
        <dbReference type="Proteomes" id="UP000887458"/>
    </source>
</evidence>
<reference evidence="4 5" key="2">
    <citation type="journal article" date="2022" name="Mol. Biol. Evol.">
        <title>Comparative Genomics Reveals Insights into the Divergent Evolution of Astigmatic Mites and Household Pest Adaptations.</title>
        <authorList>
            <person name="Xiong Q."/>
            <person name="Wan A.T."/>
            <person name="Liu X."/>
            <person name="Fung C.S."/>
            <person name="Xiao X."/>
            <person name="Malainual N."/>
            <person name="Hou J."/>
            <person name="Wang L."/>
            <person name="Wang M."/>
            <person name="Yang K.Y."/>
            <person name="Cui Y."/>
            <person name="Leung E.L."/>
            <person name="Nong W."/>
            <person name="Shin S.K."/>
            <person name="Au S.W."/>
            <person name="Jeong K.Y."/>
            <person name="Chew F.T."/>
            <person name="Hui J.H."/>
            <person name="Leung T.F."/>
            <person name="Tungtrongchitr A."/>
            <person name="Zhong N."/>
            <person name="Liu Z."/>
            <person name="Tsui S.K."/>
        </authorList>
    </citation>
    <scope>NUCLEOTIDE SEQUENCE [LARGE SCALE GENOMIC DNA]</scope>
    <source>
        <strain evidence="4">Derp</strain>
    </source>
</reference>
<dbReference type="Proteomes" id="UP000887458">
    <property type="component" value="Unassembled WGS sequence"/>
</dbReference>
<keyword evidence="5" id="KW-1185">Reference proteome</keyword>
<dbReference type="InterPro" id="IPR008160">
    <property type="entry name" value="Collagen"/>
</dbReference>
<accession>A0ABQ8J4Q8</accession>
<gene>
    <name evidence="4" type="ORF">DERP_007475</name>
</gene>
<feature type="compositionally biased region" description="Basic and acidic residues" evidence="2">
    <location>
        <begin position="308"/>
        <end position="323"/>
    </location>
</feature>
<evidence type="ECO:0000259" key="3">
    <source>
        <dbReference type="SMART" id="SM00210"/>
    </source>
</evidence>
<dbReference type="EMBL" id="NJHN03000077">
    <property type="protein sequence ID" value="KAH9417477.1"/>
    <property type="molecule type" value="Genomic_DNA"/>
</dbReference>